<keyword evidence="9 10" id="KW-0998">Cell outer membrane</keyword>
<proteinExistence type="inferred from homology"/>
<name>A0ABU3SBU6_9HYPH</name>
<keyword evidence="8 10" id="KW-0472">Membrane</keyword>
<organism evidence="11 12">
    <name type="scientific">Bosea rubneri</name>
    <dbReference type="NCBI Taxonomy" id="3075434"/>
    <lineage>
        <taxon>Bacteria</taxon>
        <taxon>Pseudomonadati</taxon>
        <taxon>Pseudomonadota</taxon>
        <taxon>Alphaproteobacteria</taxon>
        <taxon>Hyphomicrobiales</taxon>
        <taxon>Boseaceae</taxon>
        <taxon>Bosea</taxon>
    </lineage>
</organism>
<dbReference type="EMBL" id="JAWDID010000036">
    <property type="protein sequence ID" value="MDU0342263.1"/>
    <property type="molecule type" value="Genomic_DNA"/>
</dbReference>
<dbReference type="RefSeq" id="WP_316020047.1">
    <property type="nucleotide sequence ID" value="NZ_JAWDID010000036.1"/>
</dbReference>
<accession>A0ABU3SBU6</accession>
<feature type="signal peptide" evidence="10">
    <location>
        <begin position="1"/>
        <end position="23"/>
    </location>
</feature>
<comment type="function">
    <text evidence="10">Forms passive diffusion pores that allow small molecular weight hydrophilic materials across the outer membrane.</text>
</comment>
<evidence type="ECO:0000256" key="1">
    <source>
        <dbReference type="ARBA" id="ARBA00009521"/>
    </source>
</evidence>
<comment type="domain">
    <text evidence="10">Consists of 16-stranded beta-barrel sheets, with large surface-exposed loops, that form a transmembrane pore at the center of each barrel. The pore is partially ocluded by a peptide loop that folds into the pore lumen.</text>
</comment>
<comment type="similarity">
    <text evidence="1 10">Belongs to the alphaproteobacteria porin family.</text>
</comment>
<sequence>MKLVKSLLLGSAAGIAAVAGAQAADLPSRKAAPVEYVRVCSAYGAGFFYIPGTDTCLRVGGRVRAEYTVGTRYGNGQDAYGTRARGRLNVDARTATAYGTLRTFFRYELTNSTGMYAGAIGGNQGIIAPGQGRFTTAATTSLVDLAFVQFGPITAGRAQSFFDFYANDFGFSTLRTADSRLNLLAYTATFGSGFSATVSLEDRNSGTGTRENGAFFRSGLLGGAAFDGTAVALEGQDFPDVVASLRVDQGWGSAQLSGALTQRSVGNQLGTLTVPAINSGDELGWAIQGGVKINLPMLAAGDVLFLQAAYADGALGYLGWGGQFGSGRITSATALNQLVIGDIGINALGGVKNSTGWSIVAGLRHFWTPTLRSELYGSYSELKLGYNAPTGVYAAGAPIRSLDPKEAIIAGNLIWSPVSGLDIGVEVLYTRTELASRVLAVNNVGGRVAGTSIKSDDAWAGRFRIQRDF</sequence>
<dbReference type="Proteomes" id="UP001254257">
    <property type="component" value="Unassembled WGS sequence"/>
</dbReference>
<keyword evidence="2 10" id="KW-0813">Transport</keyword>
<keyword evidence="6 10" id="KW-0406">Ion transport</keyword>
<feature type="chain" id="PRO_5044958780" description="Porin" evidence="10">
    <location>
        <begin position="24"/>
        <end position="469"/>
    </location>
</feature>
<keyword evidence="7 10" id="KW-0626">Porin</keyword>
<dbReference type="Pfam" id="PF02530">
    <property type="entry name" value="Porin_2"/>
    <property type="match status" value="1"/>
</dbReference>
<evidence type="ECO:0000256" key="6">
    <source>
        <dbReference type="ARBA" id="ARBA00023065"/>
    </source>
</evidence>
<evidence type="ECO:0000256" key="3">
    <source>
        <dbReference type="ARBA" id="ARBA00022452"/>
    </source>
</evidence>
<evidence type="ECO:0000256" key="5">
    <source>
        <dbReference type="ARBA" id="ARBA00022729"/>
    </source>
</evidence>
<evidence type="ECO:0000313" key="12">
    <source>
        <dbReference type="Proteomes" id="UP001254257"/>
    </source>
</evidence>
<keyword evidence="5 10" id="KW-0732">Signal</keyword>
<evidence type="ECO:0000256" key="4">
    <source>
        <dbReference type="ARBA" id="ARBA00022692"/>
    </source>
</evidence>
<evidence type="ECO:0000256" key="7">
    <source>
        <dbReference type="ARBA" id="ARBA00023114"/>
    </source>
</evidence>
<keyword evidence="4 10" id="KW-0812">Transmembrane</keyword>
<gene>
    <name evidence="11" type="ORF">RKE40_20385</name>
</gene>
<reference evidence="11 12" key="1">
    <citation type="submission" date="2023-09" db="EMBL/GenBank/DDBJ databases">
        <title>Whole genome shotgun sequencing (WGS) of Bosea sp. ZW T0_25, isolated from stored onions (Allium cepa).</title>
        <authorList>
            <person name="Stoll D.A."/>
            <person name="Huch M."/>
        </authorList>
    </citation>
    <scope>NUCLEOTIDE SEQUENCE [LARGE SCALE GENOMIC DNA]</scope>
    <source>
        <strain evidence="11 12">ZW T0_25</strain>
    </source>
</reference>
<dbReference type="InterPro" id="IPR003684">
    <property type="entry name" value="Porin_alphabac"/>
</dbReference>
<evidence type="ECO:0000256" key="10">
    <source>
        <dbReference type="RuleBase" id="RU364005"/>
    </source>
</evidence>
<comment type="subcellular location">
    <subcellularLocation>
        <location evidence="10">Cell outer membrane</location>
        <topology evidence="10">Multi-pass membrane protein</topology>
    </subcellularLocation>
</comment>
<keyword evidence="3 10" id="KW-1134">Transmembrane beta strand</keyword>
<evidence type="ECO:0000256" key="2">
    <source>
        <dbReference type="ARBA" id="ARBA00022448"/>
    </source>
</evidence>
<evidence type="ECO:0000313" key="11">
    <source>
        <dbReference type="EMBL" id="MDU0342263.1"/>
    </source>
</evidence>
<comment type="caution">
    <text evidence="11">The sequence shown here is derived from an EMBL/GenBank/DDBJ whole genome shotgun (WGS) entry which is preliminary data.</text>
</comment>
<keyword evidence="12" id="KW-1185">Reference proteome</keyword>
<evidence type="ECO:0000256" key="9">
    <source>
        <dbReference type="ARBA" id="ARBA00023237"/>
    </source>
</evidence>
<evidence type="ECO:0000256" key="8">
    <source>
        <dbReference type="ARBA" id="ARBA00023136"/>
    </source>
</evidence>
<protein>
    <recommendedName>
        <fullName evidence="10">Porin</fullName>
    </recommendedName>
</protein>